<dbReference type="Proteomes" id="UP000324738">
    <property type="component" value="Unassembled WGS sequence"/>
</dbReference>
<reference evidence="4 5" key="1">
    <citation type="submission" date="2019-08" db="EMBL/GenBank/DDBJ databases">
        <title>Aureimonas fodiniaquatilis sp. nov., isolated from a coal mine wastewater.</title>
        <authorList>
            <person name="Kim W."/>
        </authorList>
    </citation>
    <scope>NUCLEOTIDE SEQUENCE [LARGE SCALE GENOMIC DNA]</scope>
    <source>
        <strain evidence="4 5">CAU 1482</strain>
    </source>
</reference>
<dbReference type="InterPro" id="IPR012037">
    <property type="entry name" value="Alpha/beta-hydrolase_fam"/>
</dbReference>
<organism evidence="4 5">
    <name type="scientific">Aureimonas fodinaquatilis</name>
    <dbReference type="NCBI Taxonomy" id="2565783"/>
    <lineage>
        <taxon>Bacteria</taxon>
        <taxon>Pseudomonadati</taxon>
        <taxon>Pseudomonadota</taxon>
        <taxon>Alphaproteobacteria</taxon>
        <taxon>Hyphomicrobiales</taxon>
        <taxon>Aurantimonadaceae</taxon>
        <taxon>Aureimonas</taxon>
    </lineage>
</organism>
<dbReference type="InterPro" id="IPR027788">
    <property type="entry name" value="Alpha/beta-hydrolase_N_dom"/>
</dbReference>
<dbReference type="Pfam" id="PF15420">
    <property type="entry name" value="Abhydrolase_9_N"/>
    <property type="match status" value="1"/>
</dbReference>
<feature type="transmembrane region" description="Helical" evidence="1">
    <location>
        <begin position="130"/>
        <end position="151"/>
    </location>
</feature>
<feature type="transmembrane region" description="Helical" evidence="1">
    <location>
        <begin position="57"/>
        <end position="77"/>
    </location>
</feature>
<protein>
    <recommendedName>
        <fullName evidence="6">Alpha/beta-hydrolase family protein</fullName>
    </recommendedName>
</protein>
<feature type="transmembrane region" description="Helical" evidence="1">
    <location>
        <begin position="24"/>
        <end position="45"/>
    </location>
</feature>
<feature type="domain" description="Alpha/beta-hydrolase N-terminal" evidence="3">
    <location>
        <begin position="40"/>
        <end position="247"/>
    </location>
</feature>
<evidence type="ECO:0000313" key="4">
    <source>
        <dbReference type="EMBL" id="KAA0968518.1"/>
    </source>
</evidence>
<dbReference type="AlphaFoldDB" id="A0A5B0DPZ0"/>
<feature type="transmembrane region" description="Helical" evidence="1">
    <location>
        <begin position="171"/>
        <end position="192"/>
    </location>
</feature>
<accession>A0A5B0DPZ0</accession>
<feature type="transmembrane region" description="Helical" evidence="1">
    <location>
        <begin position="89"/>
        <end position="110"/>
    </location>
</feature>
<dbReference type="PIRSF" id="PIRSF007542">
    <property type="entry name" value="UCP007542"/>
    <property type="match status" value="1"/>
</dbReference>
<dbReference type="OrthoDB" id="4397445at2"/>
<keyword evidence="1" id="KW-0472">Membrane</keyword>
<evidence type="ECO:0000256" key="1">
    <source>
        <dbReference type="SAM" id="Phobius"/>
    </source>
</evidence>
<evidence type="ECO:0000259" key="3">
    <source>
        <dbReference type="Pfam" id="PF15420"/>
    </source>
</evidence>
<proteinExistence type="predicted"/>
<sequence length="561" mass="62166">MEGEKVTQSDLAGRNIPRHWFKRLSTTGIFIGGICLAASLTPSLIPRSYMVQGVLSGTAFAVGYAAGVFAVWLWLYLQLPTPRRSIALWLRLLTALLVAALAVLCLWKAAEWQNSIRALMQMPPVDTAHPFRTGLIAALVFLVWLALARLFSGVVHRASAYLQRVLPRRVANVLAAAVAIALFWGAIEGVLFRQTLHLVDSSFRELDSYIDADTPPPADPMKTGSSQSLIAWESLGARGREFIATGPDAAEIGAFFSEPAMEPLRTYVGLNTRETVQERAAVALQEMLRTGAFEREVLVVVVPTGTGWVDPAAMDPLEYLHRGNIASVAMQYSYLSSWLSLLIEPGYGAEAGRALFQAVYEHWTGLPPGERPRLYLYGLSLGAMNSELSTDLFEVIADPFQGALWAGPPFPSYTWRKVTNERLPSTTEWLPSFRDGAIIRFTGQKNNLENASAPWGPVRIVYLQYASDPVTFFSPSSAYREPDWMKSPRGPDVSPELRWFPVVTMLQLAVDMMLATTTPIGYGHIYAPEHYIDAWMEVTSPPPLSPEELDRLKKHHAARFE</sequence>
<evidence type="ECO:0000259" key="2">
    <source>
        <dbReference type="Pfam" id="PF10081"/>
    </source>
</evidence>
<keyword evidence="5" id="KW-1185">Reference proteome</keyword>
<gene>
    <name evidence="4" type="ORF">FPY71_16660</name>
</gene>
<name>A0A5B0DPZ0_9HYPH</name>
<keyword evidence="1" id="KW-1133">Transmembrane helix</keyword>
<evidence type="ECO:0000313" key="5">
    <source>
        <dbReference type="Proteomes" id="UP000324738"/>
    </source>
</evidence>
<dbReference type="EMBL" id="VTWH01000005">
    <property type="protein sequence ID" value="KAA0968518.1"/>
    <property type="molecule type" value="Genomic_DNA"/>
</dbReference>
<keyword evidence="1" id="KW-0812">Transmembrane</keyword>
<dbReference type="Pfam" id="PF10081">
    <property type="entry name" value="Abhydrolase_9"/>
    <property type="match status" value="1"/>
</dbReference>
<evidence type="ECO:0008006" key="6">
    <source>
        <dbReference type="Google" id="ProtNLM"/>
    </source>
</evidence>
<comment type="caution">
    <text evidence="4">The sequence shown here is derived from an EMBL/GenBank/DDBJ whole genome shotgun (WGS) entry which is preliminary data.</text>
</comment>
<feature type="domain" description="Alpha/beta-hydrolase catalytic" evidence="2">
    <location>
        <begin position="264"/>
        <end position="552"/>
    </location>
</feature>
<dbReference type="InterPro" id="IPR027787">
    <property type="entry name" value="Alpha/beta-hydrolase_catalytic"/>
</dbReference>